<dbReference type="AlphaFoldDB" id="A0A3S5CD72"/>
<reference evidence="1" key="1">
    <citation type="submission" date="2018-11" db="EMBL/GenBank/DDBJ databases">
        <authorList>
            <consortium name="Pathogen Informatics"/>
        </authorList>
    </citation>
    <scope>NUCLEOTIDE SEQUENCE</scope>
</reference>
<evidence type="ECO:0000313" key="2">
    <source>
        <dbReference type="Proteomes" id="UP000784294"/>
    </source>
</evidence>
<keyword evidence="2" id="KW-1185">Reference proteome</keyword>
<dbReference type="EMBL" id="CAAALY010011737">
    <property type="protein sequence ID" value="VEL11416.1"/>
    <property type="molecule type" value="Genomic_DNA"/>
</dbReference>
<comment type="caution">
    <text evidence="1">The sequence shown here is derived from an EMBL/GenBank/DDBJ whole genome shotgun (WGS) entry which is preliminary data.</text>
</comment>
<protein>
    <submittedName>
        <fullName evidence="1">Uncharacterized protein</fullName>
    </submittedName>
</protein>
<accession>A0A3S5CD72</accession>
<gene>
    <name evidence="1" type="ORF">PXEA_LOCUS4856</name>
</gene>
<name>A0A3S5CD72_9PLAT</name>
<evidence type="ECO:0000313" key="1">
    <source>
        <dbReference type="EMBL" id="VEL11416.1"/>
    </source>
</evidence>
<organism evidence="1 2">
    <name type="scientific">Protopolystoma xenopodis</name>
    <dbReference type="NCBI Taxonomy" id="117903"/>
    <lineage>
        <taxon>Eukaryota</taxon>
        <taxon>Metazoa</taxon>
        <taxon>Spiralia</taxon>
        <taxon>Lophotrochozoa</taxon>
        <taxon>Platyhelminthes</taxon>
        <taxon>Monogenea</taxon>
        <taxon>Polyopisthocotylea</taxon>
        <taxon>Polystomatidea</taxon>
        <taxon>Polystomatidae</taxon>
        <taxon>Protopolystoma</taxon>
    </lineage>
</organism>
<sequence>MSDTLKTRKHAKQTNHTFSLVLSPIQRCQGIPVRLCRVCKSRHFDTFSSLNRGVATWQPVLCGRAGDKAFCMHIFSETGSKTDEPKEVEKVKRLNYVPRMRLHSSSKAISRAKQQKAR</sequence>
<proteinExistence type="predicted"/>
<dbReference type="Proteomes" id="UP000784294">
    <property type="component" value="Unassembled WGS sequence"/>
</dbReference>